<evidence type="ECO:0000313" key="2">
    <source>
        <dbReference type="EMBL" id="AHI01153.1"/>
    </source>
</evidence>
<dbReference type="KEGG" id="kal:KALB_7795"/>
<reference evidence="2 3" key="1">
    <citation type="journal article" date="2014" name="BMC Genomics">
        <title>Complete genome sequence of producer of the glycopeptide antibiotic Aculeximycin Kutzneria albida DSM 43870T, a representative of minor genus of Pseudonocardiaceae.</title>
        <authorList>
            <person name="Rebets Y."/>
            <person name="Tokovenko B."/>
            <person name="Lushchyk I."/>
            <person name="Ruckert C."/>
            <person name="Zaburannyi N."/>
            <person name="Bechthold A."/>
            <person name="Kalinowski J."/>
            <person name="Luzhetskyy A."/>
        </authorList>
    </citation>
    <scope>NUCLEOTIDE SEQUENCE [LARGE SCALE GENOMIC DNA]</scope>
    <source>
        <strain evidence="2">DSM 43870</strain>
    </source>
</reference>
<dbReference type="HOGENOM" id="CLU_1803660_0_0_11"/>
<gene>
    <name evidence="2" type="ORF">KALB_7795</name>
</gene>
<feature type="transmembrane region" description="Helical" evidence="1">
    <location>
        <begin position="83"/>
        <end position="103"/>
    </location>
</feature>
<keyword evidence="1" id="KW-0812">Transmembrane</keyword>
<keyword evidence="1" id="KW-1133">Transmembrane helix</keyword>
<name>W5WJZ0_9PSEU</name>
<protein>
    <submittedName>
        <fullName evidence="2">Uncharacterized protein</fullName>
    </submittedName>
</protein>
<evidence type="ECO:0000256" key="1">
    <source>
        <dbReference type="SAM" id="Phobius"/>
    </source>
</evidence>
<evidence type="ECO:0000313" key="3">
    <source>
        <dbReference type="Proteomes" id="UP000019225"/>
    </source>
</evidence>
<feature type="transmembrane region" description="Helical" evidence="1">
    <location>
        <begin position="23"/>
        <end position="40"/>
    </location>
</feature>
<dbReference type="EMBL" id="CP007155">
    <property type="protein sequence ID" value="AHI01153.1"/>
    <property type="molecule type" value="Genomic_DNA"/>
</dbReference>
<keyword evidence="1" id="KW-0472">Membrane</keyword>
<dbReference type="AlphaFoldDB" id="W5WJZ0"/>
<dbReference type="STRING" id="1449976.KALB_7795"/>
<dbReference type="Proteomes" id="UP000019225">
    <property type="component" value="Chromosome"/>
</dbReference>
<sequence length="143" mass="15375">MPNDELATIRDHQVRALRGAAPPWWYFTGFGLLIVASSLAREVHTAPWGLVGFAIMPIGLITLLLLLDRFRRVKVTLRGGRPWIMLALWAAACAALGGADYGVALLADLPYPETTATAIFAVLFAATGPAVSRRIHTSAVGRP</sequence>
<proteinExistence type="predicted"/>
<keyword evidence="3" id="KW-1185">Reference proteome</keyword>
<feature type="transmembrane region" description="Helical" evidence="1">
    <location>
        <begin position="115"/>
        <end position="132"/>
    </location>
</feature>
<organism evidence="2 3">
    <name type="scientific">Kutzneria albida DSM 43870</name>
    <dbReference type="NCBI Taxonomy" id="1449976"/>
    <lineage>
        <taxon>Bacteria</taxon>
        <taxon>Bacillati</taxon>
        <taxon>Actinomycetota</taxon>
        <taxon>Actinomycetes</taxon>
        <taxon>Pseudonocardiales</taxon>
        <taxon>Pseudonocardiaceae</taxon>
        <taxon>Kutzneria</taxon>
    </lineage>
</organism>
<dbReference type="RefSeq" id="WP_025360975.1">
    <property type="nucleotide sequence ID" value="NZ_CP007155.1"/>
</dbReference>
<feature type="transmembrane region" description="Helical" evidence="1">
    <location>
        <begin position="46"/>
        <end position="67"/>
    </location>
</feature>
<accession>W5WJZ0</accession>